<dbReference type="AlphaFoldDB" id="A0A9Q1AX82"/>
<dbReference type="InterPro" id="IPR001841">
    <property type="entry name" value="Znf_RING"/>
</dbReference>
<dbReference type="Pfam" id="PF00622">
    <property type="entry name" value="SPRY"/>
    <property type="match status" value="1"/>
</dbReference>
<dbReference type="SMART" id="SM00336">
    <property type="entry name" value="BBOX"/>
    <property type="match status" value="1"/>
</dbReference>
<keyword evidence="13" id="KW-1185">Reference proteome</keyword>
<reference evidence="12" key="1">
    <citation type="journal article" date="2023" name="DNA Res.">
        <title>Chromosome-level genome assembly of Phrynocephalus forsythii using third-generation DNA sequencing and Hi-C analysis.</title>
        <authorList>
            <person name="Qi Y."/>
            <person name="Zhao W."/>
            <person name="Zhao Y."/>
            <person name="Niu C."/>
            <person name="Cao S."/>
            <person name="Zhang Y."/>
        </authorList>
    </citation>
    <scope>NUCLEOTIDE SEQUENCE</scope>
    <source>
        <tissue evidence="12">Muscle</tissue>
    </source>
</reference>
<comment type="caution">
    <text evidence="12">The sequence shown here is derived from an EMBL/GenBank/DDBJ whole genome shotgun (WGS) entry which is preliminary data.</text>
</comment>
<keyword evidence="5" id="KW-0862">Zinc</keyword>
<dbReference type="InterPro" id="IPR043136">
    <property type="entry name" value="B30.2/SPRY_sf"/>
</dbReference>
<dbReference type="SUPFAM" id="SSF57850">
    <property type="entry name" value="RING/U-box"/>
    <property type="match status" value="1"/>
</dbReference>
<feature type="domain" description="B30.2/SPRY" evidence="11">
    <location>
        <begin position="340"/>
        <end position="533"/>
    </location>
</feature>
<evidence type="ECO:0000256" key="1">
    <source>
        <dbReference type="ARBA" id="ARBA00009651"/>
    </source>
</evidence>
<dbReference type="Gene3D" id="3.30.40.10">
    <property type="entry name" value="Zinc/RING finger domain, C3HC4 (zinc finger)"/>
    <property type="match status" value="1"/>
</dbReference>
<dbReference type="SUPFAM" id="SSF57845">
    <property type="entry name" value="B-box zinc-binding domain"/>
    <property type="match status" value="1"/>
</dbReference>
<evidence type="ECO:0000256" key="8">
    <source>
        <dbReference type="SAM" id="MobiDB-lite"/>
    </source>
</evidence>
<keyword evidence="2" id="KW-0528">Neurotoxin</keyword>
<dbReference type="Gene3D" id="3.30.160.60">
    <property type="entry name" value="Classic Zinc Finger"/>
    <property type="match status" value="1"/>
</dbReference>
<evidence type="ECO:0000313" key="13">
    <source>
        <dbReference type="Proteomes" id="UP001142489"/>
    </source>
</evidence>
<comment type="function">
    <text evidence="6">Neurotoxin that produces dose-dependent hypolocomotion and hyperalgesia in mice. May directly act on the central nervous system, as it is 6500-fold more potent when administered intracerebroventricularly than intraperitoneal.</text>
</comment>
<dbReference type="FunFam" id="2.60.120.920:FF:000004">
    <property type="entry name" value="Butyrophilin subfamily 1 member A1"/>
    <property type="match status" value="1"/>
</dbReference>
<dbReference type="InterPro" id="IPR003877">
    <property type="entry name" value="SPRY_dom"/>
</dbReference>
<feature type="domain" description="B box-type" evidence="10">
    <location>
        <begin position="109"/>
        <end position="150"/>
    </location>
</feature>
<comment type="similarity">
    <text evidence="1">Belongs to the ohanin/vespryn family.</text>
</comment>
<sequence length="558" mass="63951">MAAASPAADPVQSLEEEVTCALCLEEFVGCGHIFCRPCLTRCWGGTLRDVSCPLCRATFSKAKLQPNRVLKNVVQLAGGLRRQSPKETPASSCCPPPPPPPPSSSKDEEEDFFCLVHRKPRRLFCHKDRVRICASCRGAQEHRGHKILPMEKAVQEEKHRIQNRLELLKKQKGMIERSKEAAKKMVQVMQDEGLEKKTVVAEIEEFCQFLRNQVMFLLLCHLEKLQSDITKKEKEISGQVAGQINQLRDLICDIEKTCEQPGGKLLKEIARLDGLISQGEELCSEMKRKDFLEYETVYNYCDGTERYLENSLGELENRFDQFVFINESVREMLPRFKAEMENTLKDTKNEVLRPYEKVCVTLDCDTANKFLVLSEDERSATFDMEAKITVPSHPRRFDKVPCVLGREEISTGRFYWDVDVEKGKTWAVGVARESVDRKSWVNFAPENGIWAVGFDERYVAYTGSESTPLSLSKPLKTIEVYLDYTAGEVSFYNADNHTLIFTFPPTKFSGGKIYPWFWISDGCLRLCWTDEDAYPDMNYFVSTGIIKPWEVDEYKFWG</sequence>
<evidence type="ECO:0000313" key="12">
    <source>
        <dbReference type="EMBL" id="KAJ7317296.1"/>
    </source>
</evidence>
<dbReference type="GO" id="GO:0008270">
    <property type="term" value="F:zinc ion binding"/>
    <property type="evidence" value="ECO:0007669"/>
    <property type="project" value="UniProtKB-KW"/>
</dbReference>
<feature type="region of interest" description="Disordered" evidence="8">
    <location>
        <begin position="80"/>
        <end position="107"/>
    </location>
</feature>
<dbReference type="InterPro" id="IPR001870">
    <property type="entry name" value="B30.2/SPRY"/>
</dbReference>
<dbReference type="PROSITE" id="PS50089">
    <property type="entry name" value="ZF_RING_2"/>
    <property type="match status" value="1"/>
</dbReference>
<dbReference type="InterPro" id="IPR006574">
    <property type="entry name" value="PRY"/>
</dbReference>
<dbReference type="EMBL" id="JAPFRF010000011">
    <property type="protein sequence ID" value="KAJ7317296.1"/>
    <property type="molecule type" value="Genomic_DNA"/>
</dbReference>
<evidence type="ECO:0000256" key="3">
    <source>
        <dbReference type="ARBA" id="ARBA00022723"/>
    </source>
</evidence>
<feature type="domain" description="RING-type" evidence="9">
    <location>
        <begin position="20"/>
        <end position="56"/>
    </location>
</feature>
<dbReference type="InterPro" id="IPR003879">
    <property type="entry name" value="Butyrophylin_SPRY"/>
</dbReference>
<dbReference type="SMART" id="SM00449">
    <property type="entry name" value="SPRY"/>
    <property type="match status" value="1"/>
</dbReference>
<dbReference type="InterPro" id="IPR000315">
    <property type="entry name" value="Znf_B-box"/>
</dbReference>
<dbReference type="InterPro" id="IPR050143">
    <property type="entry name" value="TRIM/RBCC"/>
</dbReference>
<dbReference type="InterPro" id="IPR013083">
    <property type="entry name" value="Znf_RING/FYVE/PHD"/>
</dbReference>
<dbReference type="Pfam" id="PF13765">
    <property type="entry name" value="PRY"/>
    <property type="match status" value="1"/>
</dbReference>
<dbReference type="Proteomes" id="UP001142489">
    <property type="component" value="Unassembled WGS sequence"/>
</dbReference>
<evidence type="ECO:0000256" key="7">
    <source>
        <dbReference type="PROSITE-ProRule" id="PRU00024"/>
    </source>
</evidence>
<dbReference type="PRINTS" id="PR01407">
    <property type="entry name" value="BUTYPHLNCDUF"/>
</dbReference>
<protein>
    <submittedName>
        <fullName evidence="12">Uncharacterized protein</fullName>
    </submittedName>
</protein>
<dbReference type="PROSITE" id="PS50119">
    <property type="entry name" value="ZF_BBOX"/>
    <property type="match status" value="1"/>
</dbReference>
<evidence type="ECO:0000259" key="9">
    <source>
        <dbReference type="PROSITE" id="PS50089"/>
    </source>
</evidence>
<keyword evidence="4 7" id="KW-0863">Zinc-finger</keyword>
<keyword evidence="2" id="KW-0800">Toxin</keyword>
<dbReference type="Gene3D" id="2.60.120.920">
    <property type="match status" value="1"/>
</dbReference>
<accession>A0A9Q1AX82</accession>
<dbReference type="SMART" id="SM00589">
    <property type="entry name" value="PRY"/>
    <property type="match status" value="1"/>
</dbReference>
<dbReference type="PANTHER" id="PTHR24103">
    <property type="entry name" value="E3 UBIQUITIN-PROTEIN LIGASE TRIM"/>
    <property type="match status" value="1"/>
</dbReference>
<keyword evidence="3" id="KW-0479">Metal-binding</keyword>
<dbReference type="InterPro" id="IPR013320">
    <property type="entry name" value="ConA-like_dom_sf"/>
</dbReference>
<dbReference type="SUPFAM" id="SSF49899">
    <property type="entry name" value="Concanavalin A-like lectins/glucanases"/>
    <property type="match status" value="1"/>
</dbReference>
<proteinExistence type="inferred from homology"/>
<evidence type="ECO:0000256" key="5">
    <source>
        <dbReference type="ARBA" id="ARBA00022833"/>
    </source>
</evidence>
<feature type="compositionally biased region" description="Pro residues" evidence="8">
    <location>
        <begin position="94"/>
        <end position="103"/>
    </location>
</feature>
<organism evidence="12 13">
    <name type="scientific">Phrynocephalus forsythii</name>
    <dbReference type="NCBI Taxonomy" id="171643"/>
    <lineage>
        <taxon>Eukaryota</taxon>
        <taxon>Metazoa</taxon>
        <taxon>Chordata</taxon>
        <taxon>Craniata</taxon>
        <taxon>Vertebrata</taxon>
        <taxon>Euteleostomi</taxon>
        <taxon>Lepidosauria</taxon>
        <taxon>Squamata</taxon>
        <taxon>Bifurcata</taxon>
        <taxon>Unidentata</taxon>
        <taxon>Episquamata</taxon>
        <taxon>Toxicofera</taxon>
        <taxon>Iguania</taxon>
        <taxon>Acrodonta</taxon>
        <taxon>Agamidae</taxon>
        <taxon>Agaminae</taxon>
        <taxon>Phrynocephalus</taxon>
    </lineage>
</organism>
<evidence type="ECO:0000256" key="4">
    <source>
        <dbReference type="ARBA" id="ARBA00022771"/>
    </source>
</evidence>
<dbReference type="PROSITE" id="PS00518">
    <property type="entry name" value="ZF_RING_1"/>
    <property type="match status" value="1"/>
</dbReference>
<dbReference type="Pfam" id="PF00643">
    <property type="entry name" value="zf-B_box"/>
    <property type="match status" value="1"/>
</dbReference>
<evidence type="ECO:0000259" key="10">
    <source>
        <dbReference type="PROSITE" id="PS50119"/>
    </source>
</evidence>
<evidence type="ECO:0000256" key="2">
    <source>
        <dbReference type="ARBA" id="ARBA00022699"/>
    </source>
</evidence>
<dbReference type="InterPro" id="IPR017907">
    <property type="entry name" value="Znf_RING_CS"/>
</dbReference>
<dbReference type="PROSITE" id="PS50188">
    <property type="entry name" value="B302_SPRY"/>
    <property type="match status" value="1"/>
</dbReference>
<name>A0A9Q1AX82_9SAUR</name>
<evidence type="ECO:0000256" key="6">
    <source>
        <dbReference type="ARBA" id="ARBA00034460"/>
    </source>
</evidence>
<gene>
    <name evidence="12" type="ORF">JRQ81_003458</name>
</gene>
<evidence type="ECO:0000259" key="11">
    <source>
        <dbReference type="PROSITE" id="PS50188"/>
    </source>
</evidence>
<dbReference type="OrthoDB" id="6105938at2759"/>